<proteinExistence type="inferred from homology"/>
<feature type="transmembrane region" description="Helical" evidence="7">
    <location>
        <begin position="21"/>
        <end position="43"/>
    </location>
</feature>
<dbReference type="PANTHER" id="PTHR14233:SF4">
    <property type="entry name" value="SOLUTE CARRIER FAMILY 35 MEMBER F2"/>
    <property type="match status" value="1"/>
</dbReference>
<evidence type="ECO:0000256" key="7">
    <source>
        <dbReference type="SAM" id="Phobius"/>
    </source>
</evidence>
<comment type="caution">
    <text evidence="8">The sequence shown here is derived from an EMBL/GenBank/DDBJ whole genome shotgun (WGS) entry which is preliminary data.</text>
</comment>
<comment type="subcellular location">
    <subcellularLocation>
        <location evidence="1">Membrane</location>
        <topology evidence="1">Multi-pass membrane protein</topology>
    </subcellularLocation>
</comment>
<accession>A0ABR2JY69</accession>
<gene>
    <name evidence="8" type="ORF">M9Y10_042894</name>
</gene>
<evidence type="ECO:0000256" key="6">
    <source>
        <dbReference type="ARBA" id="ARBA00023136"/>
    </source>
</evidence>
<keyword evidence="5 7" id="KW-1133">Transmembrane helix</keyword>
<protein>
    <recommendedName>
        <fullName evidence="10">Integral membrane protein</fullName>
    </recommendedName>
</protein>
<feature type="transmembrane region" description="Helical" evidence="7">
    <location>
        <begin position="188"/>
        <end position="208"/>
    </location>
</feature>
<keyword evidence="4 7" id="KW-0812">Transmembrane</keyword>
<evidence type="ECO:0000256" key="3">
    <source>
        <dbReference type="ARBA" id="ARBA00022448"/>
    </source>
</evidence>
<dbReference type="SUPFAM" id="SSF103481">
    <property type="entry name" value="Multidrug resistance efflux transporter EmrE"/>
    <property type="match status" value="1"/>
</dbReference>
<dbReference type="InterPro" id="IPR037185">
    <property type="entry name" value="EmrE-like"/>
</dbReference>
<dbReference type="PANTHER" id="PTHR14233">
    <property type="entry name" value="DUF914-RELATED"/>
    <property type="match status" value="1"/>
</dbReference>
<feature type="transmembrane region" description="Helical" evidence="7">
    <location>
        <begin position="277"/>
        <end position="297"/>
    </location>
</feature>
<name>A0ABR2JY69_9EUKA</name>
<dbReference type="EMBL" id="JAPFFF010000008">
    <property type="protein sequence ID" value="KAK8883795.1"/>
    <property type="molecule type" value="Genomic_DNA"/>
</dbReference>
<evidence type="ECO:0000256" key="1">
    <source>
        <dbReference type="ARBA" id="ARBA00004141"/>
    </source>
</evidence>
<dbReference type="InterPro" id="IPR009262">
    <property type="entry name" value="SLC35_F1/F2/F6"/>
</dbReference>
<keyword evidence="6 7" id="KW-0472">Membrane</keyword>
<evidence type="ECO:0008006" key="10">
    <source>
        <dbReference type="Google" id="ProtNLM"/>
    </source>
</evidence>
<organism evidence="8 9">
    <name type="scientific">Tritrichomonas musculus</name>
    <dbReference type="NCBI Taxonomy" id="1915356"/>
    <lineage>
        <taxon>Eukaryota</taxon>
        <taxon>Metamonada</taxon>
        <taxon>Parabasalia</taxon>
        <taxon>Tritrichomonadida</taxon>
        <taxon>Tritrichomonadidae</taxon>
        <taxon>Tritrichomonas</taxon>
    </lineage>
</organism>
<feature type="transmembrane region" description="Helical" evidence="7">
    <location>
        <begin position="220"/>
        <end position="239"/>
    </location>
</feature>
<evidence type="ECO:0000256" key="4">
    <source>
        <dbReference type="ARBA" id="ARBA00022692"/>
    </source>
</evidence>
<dbReference type="Pfam" id="PF06027">
    <property type="entry name" value="SLC35F"/>
    <property type="match status" value="1"/>
</dbReference>
<evidence type="ECO:0000313" key="9">
    <source>
        <dbReference type="Proteomes" id="UP001470230"/>
    </source>
</evidence>
<feature type="transmembrane region" description="Helical" evidence="7">
    <location>
        <begin position="161"/>
        <end position="181"/>
    </location>
</feature>
<feature type="transmembrane region" description="Helical" evidence="7">
    <location>
        <begin position="49"/>
        <end position="69"/>
    </location>
</feature>
<keyword evidence="3" id="KW-0813">Transport</keyword>
<sequence length="330" mass="37060">MGKSKIRAFFDRIFSHKWVVLIAWQVCSLFLCSIGTICSYLSIKYGCTIPLLMMSITYIILLCSSAWRVPKTDISWWRYLAVSVCAVSGDYTAIKAYDTTSFSSALIFITTVVFWVAPLAYFIFGRKINWIQFIAILISMCGSVCVFIADGAEGSKWLGNVLALSSAILYAILTVLQELLVHNDSLHLYLFRFSTGAAPIAAILSGSLEWKIMRDYNWTIESASLIVVYSILLAASDFMSPFVMQYSDATTMNISMLTSNFYSLAISILAFGQKASWLYLVGFFCVPIAIVIFTIFAPKEQKEIQENPNTDKILDNQMQEQINPNEEILT</sequence>
<feature type="transmembrane region" description="Helical" evidence="7">
    <location>
        <begin position="130"/>
        <end position="149"/>
    </location>
</feature>
<evidence type="ECO:0000256" key="2">
    <source>
        <dbReference type="ARBA" id="ARBA00007863"/>
    </source>
</evidence>
<evidence type="ECO:0000256" key="5">
    <source>
        <dbReference type="ARBA" id="ARBA00022989"/>
    </source>
</evidence>
<keyword evidence="9" id="KW-1185">Reference proteome</keyword>
<dbReference type="Proteomes" id="UP001470230">
    <property type="component" value="Unassembled WGS sequence"/>
</dbReference>
<reference evidence="8 9" key="1">
    <citation type="submission" date="2024-04" db="EMBL/GenBank/DDBJ databases">
        <title>Tritrichomonas musculus Genome.</title>
        <authorList>
            <person name="Alves-Ferreira E."/>
            <person name="Grigg M."/>
            <person name="Lorenzi H."/>
            <person name="Galac M."/>
        </authorList>
    </citation>
    <scope>NUCLEOTIDE SEQUENCE [LARGE SCALE GENOMIC DNA]</scope>
    <source>
        <strain evidence="8 9">EAF2021</strain>
    </source>
</reference>
<evidence type="ECO:0000313" key="8">
    <source>
        <dbReference type="EMBL" id="KAK8883795.1"/>
    </source>
</evidence>
<feature type="transmembrane region" description="Helical" evidence="7">
    <location>
        <begin position="251"/>
        <end position="271"/>
    </location>
</feature>
<comment type="similarity">
    <text evidence="2">Belongs to the SLC35F solute transporter family.</text>
</comment>
<feature type="transmembrane region" description="Helical" evidence="7">
    <location>
        <begin position="100"/>
        <end position="123"/>
    </location>
</feature>
<dbReference type="InterPro" id="IPR052221">
    <property type="entry name" value="SLC35F_Transporter"/>
</dbReference>